<dbReference type="PANTHER" id="PTHR33121">
    <property type="entry name" value="CYCLIC DI-GMP PHOSPHODIESTERASE PDEF"/>
    <property type="match status" value="1"/>
</dbReference>
<dbReference type="EMBL" id="JACHFR010000003">
    <property type="protein sequence ID" value="MBB5219466.1"/>
    <property type="molecule type" value="Genomic_DNA"/>
</dbReference>
<organism evidence="2 3">
    <name type="scientific">Treponema rectale</name>
    <dbReference type="NCBI Taxonomy" id="744512"/>
    <lineage>
        <taxon>Bacteria</taxon>
        <taxon>Pseudomonadati</taxon>
        <taxon>Spirochaetota</taxon>
        <taxon>Spirochaetia</taxon>
        <taxon>Spirochaetales</taxon>
        <taxon>Treponemataceae</taxon>
        <taxon>Treponema</taxon>
    </lineage>
</organism>
<dbReference type="InterPro" id="IPR050706">
    <property type="entry name" value="Cyclic-di-GMP_PDE-like"/>
</dbReference>
<dbReference type="Proteomes" id="UP000578697">
    <property type="component" value="Unassembled WGS sequence"/>
</dbReference>
<sequence>MNVTPQMIIDAMKNEEFIVYYQPKVSLLRYNLAGAEALCRWIHDGKLIQPDLFIPQLEKMEEIAEFDFYLLEHICRDIRKWLDEKLNVVKTSVNLSRCHKMNDALLKRLVGTIDKYRIPHQYIEFELLESTMEVNYDELKSLLTGLTLEGITTSVDDFGIGYSSMNLIRTLPWNVIKIDKSFVPKSDSDYRQHTIFRHLISMARDLGLDCIVEGVETVEQVRLLKENKCYLAQGFLFDRPLPPAEFRRRLLGN</sequence>
<comment type="caution">
    <text evidence="2">The sequence shown here is derived from an EMBL/GenBank/DDBJ whole genome shotgun (WGS) entry which is preliminary data.</text>
</comment>
<dbReference type="InterPro" id="IPR001633">
    <property type="entry name" value="EAL_dom"/>
</dbReference>
<proteinExistence type="predicted"/>
<dbReference type="PROSITE" id="PS50883">
    <property type="entry name" value="EAL"/>
    <property type="match status" value="1"/>
</dbReference>
<dbReference type="RefSeq" id="WP_184652897.1">
    <property type="nucleotide sequence ID" value="NZ_JACHFR010000003.1"/>
</dbReference>
<dbReference type="InterPro" id="IPR035919">
    <property type="entry name" value="EAL_sf"/>
</dbReference>
<protein>
    <submittedName>
        <fullName evidence="2">EAL domain-containing protein (Putative c-di-GMP-specific phosphodiesterase class I)</fullName>
    </submittedName>
</protein>
<dbReference type="SUPFAM" id="SSF141868">
    <property type="entry name" value="EAL domain-like"/>
    <property type="match status" value="1"/>
</dbReference>
<accession>A0A840SHT2</accession>
<evidence type="ECO:0000259" key="1">
    <source>
        <dbReference type="PROSITE" id="PS50883"/>
    </source>
</evidence>
<dbReference type="GO" id="GO:0071111">
    <property type="term" value="F:cyclic-guanylate-specific phosphodiesterase activity"/>
    <property type="evidence" value="ECO:0007669"/>
    <property type="project" value="InterPro"/>
</dbReference>
<feature type="domain" description="EAL" evidence="1">
    <location>
        <begin position="1"/>
        <end position="253"/>
    </location>
</feature>
<name>A0A840SHT2_9SPIR</name>
<dbReference type="AlphaFoldDB" id="A0A840SHT2"/>
<reference evidence="2 3" key="1">
    <citation type="submission" date="2020-08" db="EMBL/GenBank/DDBJ databases">
        <title>Genomic Encyclopedia of Type Strains, Phase IV (KMG-IV): sequencing the most valuable type-strain genomes for metagenomic binning, comparative biology and taxonomic classification.</title>
        <authorList>
            <person name="Goeker M."/>
        </authorList>
    </citation>
    <scope>NUCLEOTIDE SEQUENCE [LARGE SCALE GENOMIC DNA]</scope>
    <source>
        <strain evidence="2 3">DSM 103679</strain>
    </source>
</reference>
<keyword evidence="3" id="KW-1185">Reference proteome</keyword>
<dbReference type="CDD" id="cd01948">
    <property type="entry name" value="EAL"/>
    <property type="match status" value="1"/>
</dbReference>
<dbReference type="Gene3D" id="3.20.20.450">
    <property type="entry name" value="EAL domain"/>
    <property type="match status" value="1"/>
</dbReference>
<dbReference type="SMART" id="SM00052">
    <property type="entry name" value="EAL"/>
    <property type="match status" value="1"/>
</dbReference>
<gene>
    <name evidence="2" type="ORF">HNP77_001848</name>
</gene>
<dbReference type="PANTHER" id="PTHR33121:SF70">
    <property type="entry name" value="SIGNALING PROTEIN YKOW"/>
    <property type="match status" value="1"/>
</dbReference>
<dbReference type="Pfam" id="PF00563">
    <property type="entry name" value="EAL"/>
    <property type="match status" value="1"/>
</dbReference>
<evidence type="ECO:0000313" key="3">
    <source>
        <dbReference type="Proteomes" id="UP000578697"/>
    </source>
</evidence>
<evidence type="ECO:0000313" key="2">
    <source>
        <dbReference type="EMBL" id="MBB5219466.1"/>
    </source>
</evidence>